<dbReference type="GO" id="GO:0046718">
    <property type="term" value="P:symbiont entry into host cell"/>
    <property type="evidence" value="ECO:0007669"/>
    <property type="project" value="InterPro"/>
</dbReference>
<evidence type="ECO:0000313" key="1">
    <source>
        <dbReference type="EMBL" id="MBE6091955.1"/>
    </source>
</evidence>
<dbReference type="GO" id="GO:0051536">
    <property type="term" value="F:iron-sulfur cluster binding"/>
    <property type="evidence" value="ECO:0007669"/>
    <property type="project" value="InterPro"/>
</dbReference>
<dbReference type="EMBL" id="SVBY01000008">
    <property type="protein sequence ID" value="MBE6091955.1"/>
    <property type="molecule type" value="Genomic_DNA"/>
</dbReference>
<proteinExistence type="predicted"/>
<dbReference type="AlphaFoldDB" id="A0A927ZTY8"/>
<reference evidence="1" key="1">
    <citation type="submission" date="2019-04" db="EMBL/GenBank/DDBJ databases">
        <title>Evolution of Biomass-Degrading Anaerobic Consortia Revealed by Metagenomics.</title>
        <authorList>
            <person name="Peng X."/>
        </authorList>
    </citation>
    <scope>NUCLEOTIDE SEQUENCE</scope>
    <source>
        <strain evidence="1">SIG240</strain>
    </source>
</reference>
<dbReference type="GO" id="GO:0030430">
    <property type="term" value="C:host cell cytoplasm"/>
    <property type="evidence" value="ECO:0007669"/>
    <property type="project" value="InterPro"/>
</dbReference>
<name>A0A927ZTY8_SELRU</name>
<evidence type="ECO:0000313" key="2">
    <source>
        <dbReference type="Proteomes" id="UP000761380"/>
    </source>
</evidence>
<dbReference type="InterPro" id="IPR006487">
    <property type="entry name" value="Phage_lambda_L"/>
</dbReference>
<gene>
    <name evidence="1" type="ORF">E7201_02070</name>
</gene>
<comment type="caution">
    <text evidence="1">The sequence shown here is derived from an EMBL/GenBank/DDBJ whole genome shotgun (WGS) entry which is preliminary data.</text>
</comment>
<protein>
    <submittedName>
        <fullName evidence="1">DUF1833 domain-containing protein</fullName>
    </submittedName>
</protein>
<sequence length="202" mass="22926">MISLSAVAKREKNKLSTDSSFIPLLEIKLPEDSARICYNTEDIIWNGELWQAFPFELGEIREQTDDSDPNVALTIDNTSQALQYMVEQAEGANGFQVIIRVVNTENLSALEPELEEYFVVTKTTVNQQSITFTLGNEYSSRTRRPLNRYMKNNCPFKYKGIRCGCQSTESSCNHTLTDCRTRNNSARFGGFQGIDQKGVYVH</sequence>
<dbReference type="Pfam" id="PF05100">
    <property type="entry name" value="Phage_tail_L"/>
    <property type="match status" value="1"/>
</dbReference>
<accession>A0A927ZTY8</accession>
<organism evidence="1 2">
    <name type="scientific">Selenomonas ruminantium</name>
    <dbReference type="NCBI Taxonomy" id="971"/>
    <lineage>
        <taxon>Bacteria</taxon>
        <taxon>Bacillati</taxon>
        <taxon>Bacillota</taxon>
        <taxon>Negativicutes</taxon>
        <taxon>Selenomonadales</taxon>
        <taxon>Selenomonadaceae</taxon>
        <taxon>Selenomonas</taxon>
    </lineage>
</organism>
<dbReference type="Proteomes" id="UP000761380">
    <property type="component" value="Unassembled WGS sequence"/>
</dbReference>